<dbReference type="InterPro" id="IPR001584">
    <property type="entry name" value="Integrase_cat-core"/>
</dbReference>
<dbReference type="EMBL" id="CP063361">
    <property type="protein sequence ID" value="UOD29209.1"/>
    <property type="molecule type" value="Genomic_DNA"/>
</dbReference>
<dbReference type="SUPFAM" id="SSF53098">
    <property type="entry name" value="Ribonuclease H-like"/>
    <property type="match status" value="1"/>
</dbReference>
<protein>
    <submittedName>
        <fullName evidence="9">IS481 family transposase</fullName>
    </submittedName>
</protein>
<organism evidence="9 10">
    <name type="scientific">Massilia violaceinigra</name>
    <dbReference type="NCBI Taxonomy" id="2045208"/>
    <lineage>
        <taxon>Bacteria</taxon>
        <taxon>Pseudomonadati</taxon>
        <taxon>Pseudomonadota</taxon>
        <taxon>Betaproteobacteria</taxon>
        <taxon>Burkholderiales</taxon>
        <taxon>Oxalobacteraceae</taxon>
        <taxon>Telluria group</taxon>
        <taxon>Massilia</taxon>
    </lineage>
</organism>
<dbReference type="InterPro" id="IPR012337">
    <property type="entry name" value="RNaseH-like_sf"/>
</dbReference>
<dbReference type="Gene3D" id="3.30.420.10">
    <property type="entry name" value="Ribonuclease H-like superfamily/Ribonuclease H"/>
    <property type="match status" value="1"/>
</dbReference>
<keyword evidence="7" id="KW-0233">DNA recombination</keyword>
<evidence type="ECO:0000256" key="5">
    <source>
        <dbReference type="ARBA" id="ARBA00022842"/>
    </source>
</evidence>
<evidence type="ECO:0000256" key="6">
    <source>
        <dbReference type="ARBA" id="ARBA00022908"/>
    </source>
</evidence>
<keyword evidence="4" id="KW-0378">Hydrolase</keyword>
<dbReference type="Pfam" id="PF13683">
    <property type="entry name" value="rve_3"/>
    <property type="match status" value="1"/>
</dbReference>
<keyword evidence="1" id="KW-0540">Nuclease</keyword>
<reference evidence="9 10" key="1">
    <citation type="submission" date="2020-10" db="EMBL/GenBank/DDBJ databases">
        <title>Genome analysis of Massilia species.</title>
        <authorList>
            <person name="Jung D.-H."/>
        </authorList>
    </citation>
    <scope>NUCLEOTIDE SEQUENCE [LARGE SCALE GENOMIC DNA]</scope>
    <source>
        <strain evidence="10">sipir</strain>
    </source>
</reference>
<evidence type="ECO:0000313" key="10">
    <source>
        <dbReference type="Proteomes" id="UP000831532"/>
    </source>
</evidence>
<keyword evidence="3" id="KW-0255">Endonuclease</keyword>
<evidence type="ECO:0000313" key="9">
    <source>
        <dbReference type="EMBL" id="UOD29209.1"/>
    </source>
</evidence>
<dbReference type="PANTHER" id="PTHR42648">
    <property type="entry name" value="TRANSPOSASE, PUTATIVE-RELATED"/>
    <property type="match status" value="1"/>
</dbReference>
<evidence type="ECO:0000259" key="8">
    <source>
        <dbReference type="PROSITE" id="PS50994"/>
    </source>
</evidence>
<dbReference type="InterPro" id="IPR036397">
    <property type="entry name" value="RNaseH_sf"/>
</dbReference>
<dbReference type="NCBIfam" id="NF033577">
    <property type="entry name" value="transpos_IS481"/>
    <property type="match status" value="1"/>
</dbReference>
<dbReference type="Proteomes" id="UP000831532">
    <property type="component" value="Chromosome"/>
</dbReference>
<feature type="domain" description="Integrase catalytic" evidence="8">
    <location>
        <begin position="133"/>
        <end position="312"/>
    </location>
</feature>
<dbReference type="PANTHER" id="PTHR42648:SF11">
    <property type="entry name" value="TRANSPOSON TY4-P GAG-POL POLYPROTEIN"/>
    <property type="match status" value="1"/>
</dbReference>
<evidence type="ECO:0000256" key="1">
    <source>
        <dbReference type="ARBA" id="ARBA00022722"/>
    </source>
</evidence>
<dbReference type="PROSITE" id="PS50994">
    <property type="entry name" value="INTEGRASE"/>
    <property type="match status" value="1"/>
</dbReference>
<evidence type="ECO:0000256" key="3">
    <source>
        <dbReference type="ARBA" id="ARBA00022759"/>
    </source>
</evidence>
<dbReference type="RefSeq" id="WP_243490434.1">
    <property type="nucleotide sequence ID" value="NZ_CP063361.1"/>
</dbReference>
<keyword evidence="6" id="KW-0229">DNA integration</keyword>
<dbReference type="InterPro" id="IPR039537">
    <property type="entry name" value="Retrotran_Ty1/copia-like"/>
</dbReference>
<gene>
    <name evidence="9" type="ORF">INH39_27945</name>
</gene>
<dbReference type="InterPro" id="IPR047656">
    <property type="entry name" value="IS481-like_transpos"/>
</dbReference>
<keyword evidence="5" id="KW-0460">Magnesium</keyword>
<proteinExistence type="predicted"/>
<keyword evidence="2" id="KW-0479">Metal-binding</keyword>
<evidence type="ECO:0000256" key="7">
    <source>
        <dbReference type="ARBA" id="ARBA00023172"/>
    </source>
</evidence>
<sequence>MTQALHSQARTTHLIREEIRTSTLSQAELARLYNVSRQTIRKWQDRDSPVDRSHCPLTLNTTLTPTQELIVVELRTTLMLPTDDLLAVTREFINPAVSRAGLGRCLRRHGVSDLRQLVALQEPEKAVEKKTFKNYEPGFLHIDIKYLPQMPDEATRRYLFVAIDRATRWVYMDIYADQTDSSSVDFLSKVTAACPVKIVKLLTDNGSQFTDRFTSRKKDAEGNRIPTGKHVFDVLCKRSGIEHRLIPPGHPQTNGMVERFNGRISEIVNQTRFGSAAELESTLRNYAKIYNHNIPQRALNHQTPIQALKKWQEEKPALFLKRVYNQAGLDT</sequence>
<name>A0ABY4A375_9BURK</name>
<evidence type="ECO:0000256" key="2">
    <source>
        <dbReference type="ARBA" id="ARBA00022723"/>
    </source>
</evidence>
<accession>A0ABY4A375</accession>
<keyword evidence="10" id="KW-1185">Reference proteome</keyword>
<evidence type="ECO:0000256" key="4">
    <source>
        <dbReference type="ARBA" id="ARBA00022801"/>
    </source>
</evidence>